<evidence type="ECO:0000256" key="18">
    <source>
        <dbReference type="ARBA" id="ARBA00052209"/>
    </source>
</evidence>
<dbReference type="GO" id="GO:0030246">
    <property type="term" value="F:carbohydrate binding"/>
    <property type="evidence" value="ECO:0007669"/>
    <property type="project" value="UniProtKB-KW"/>
</dbReference>
<keyword evidence="6 19" id="KW-0328">Glycosyltransferase</keyword>
<comment type="subcellular location">
    <subcellularLocation>
        <location evidence="2 19">Golgi apparatus membrane</location>
        <topology evidence="2 19">Single-pass type II membrane protein</topology>
    </subcellularLocation>
</comment>
<dbReference type="GO" id="GO:0004653">
    <property type="term" value="F:polypeptide N-acetylgalactosaminyltransferase activity"/>
    <property type="evidence" value="ECO:0007669"/>
    <property type="project" value="UniProtKB-EC"/>
</dbReference>
<keyword evidence="16 19" id="KW-0464">Manganese</keyword>
<keyword evidence="9" id="KW-0479">Metal-binding</keyword>
<dbReference type="GO" id="GO:0006493">
    <property type="term" value="P:protein O-linked glycosylation"/>
    <property type="evidence" value="ECO:0007669"/>
    <property type="project" value="TreeGrafter"/>
</dbReference>
<keyword evidence="10 19" id="KW-0430">Lectin</keyword>
<evidence type="ECO:0000256" key="5">
    <source>
        <dbReference type="ARBA" id="ARBA00012644"/>
    </source>
</evidence>
<dbReference type="SUPFAM" id="SSF53448">
    <property type="entry name" value="Nucleotide-diphospho-sugar transferases"/>
    <property type="match status" value="1"/>
</dbReference>
<keyword evidence="8" id="KW-0812">Transmembrane</keyword>
<dbReference type="PANTHER" id="PTHR11675:SF119">
    <property type="entry name" value="POLYPEPTIDE N-ACETYLGALACTOSAMINYLTRANSFERASE 2"/>
    <property type="match status" value="1"/>
</dbReference>
<evidence type="ECO:0000256" key="4">
    <source>
        <dbReference type="ARBA" id="ARBA00005680"/>
    </source>
</evidence>
<dbReference type="PANTHER" id="PTHR11675">
    <property type="entry name" value="N-ACETYLGALACTOSAMINYLTRANSFERASE"/>
    <property type="match status" value="1"/>
</dbReference>
<dbReference type="SUPFAM" id="SSF50370">
    <property type="entry name" value="Ricin B-like lectins"/>
    <property type="match status" value="1"/>
</dbReference>
<feature type="domain" description="Ricin B lectin" evidence="21">
    <location>
        <begin position="439"/>
        <end position="551"/>
    </location>
</feature>
<dbReference type="InterPro" id="IPR045885">
    <property type="entry name" value="GalNAc-T"/>
</dbReference>
<protein>
    <recommendedName>
        <fullName evidence="5 19">Polypeptide N-acetylgalactosaminyltransferase</fullName>
        <ecNumber evidence="19">2.4.1.-</ecNumber>
    </recommendedName>
    <alternativeName>
        <fullName evidence="19">Protein-UDP acetylgalactosaminyltransferase</fullName>
    </alternativeName>
</protein>
<dbReference type="FunFam" id="3.90.550.10:FF:000020">
    <property type="entry name" value="Polypeptide N-acetylgalactosaminyltransferase"/>
    <property type="match status" value="1"/>
</dbReference>
<organism evidence="22">
    <name type="scientific">Papilio xuthus</name>
    <name type="common">Asian swallowtail butterfly</name>
    <dbReference type="NCBI Taxonomy" id="66420"/>
    <lineage>
        <taxon>Eukaryota</taxon>
        <taxon>Metazoa</taxon>
        <taxon>Ecdysozoa</taxon>
        <taxon>Arthropoda</taxon>
        <taxon>Hexapoda</taxon>
        <taxon>Insecta</taxon>
        <taxon>Pterygota</taxon>
        <taxon>Neoptera</taxon>
        <taxon>Endopterygota</taxon>
        <taxon>Lepidoptera</taxon>
        <taxon>Glossata</taxon>
        <taxon>Ditrysia</taxon>
        <taxon>Papilionoidea</taxon>
        <taxon>Papilionidae</taxon>
        <taxon>Papilioninae</taxon>
        <taxon>Papilio</taxon>
    </lineage>
</organism>
<dbReference type="EC" id="2.4.1.-" evidence="19"/>
<comment type="catalytic activity">
    <reaction evidence="17">
        <text>L-threonyl-[protein] + UDP-N-acetyl-alpha-D-galactosamine = a 3-O-[N-acetyl-alpha-D-galactosaminyl]-L-threonyl-[protein] + UDP + H(+)</text>
        <dbReference type="Rhea" id="RHEA:52424"/>
        <dbReference type="Rhea" id="RHEA-COMP:11060"/>
        <dbReference type="Rhea" id="RHEA-COMP:11689"/>
        <dbReference type="ChEBI" id="CHEBI:15378"/>
        <dbReference type="ChEBI" id="CHEBI:30013"/>
        <dbReference type="ChEBI" id="CHEBI:58223"/>
        <dbReference type="ChEBI" id="CHEBI:67138"/>
        <dbReference type="ChEBI" id="CHEBI:87075"/>
        <dbReference type="EC" id="2.4.1.41"/>
    </reaction>
</comment>
<dbReference type="GeneID" id="106127202"/>
<keyword evidence="7 19" id="KW-0808">Transferase</keyword>
<evidence type="ECO:0000256" key="19">
    <source>
        <dbReference type="RuleBase" id="RU361242"/>
    </source>
</evidence>
<dbReference type="InterPro" id="IPR029044">
    <property type="entry name" value="Nucleotide-diphossugar_trans"/>
</dbReference>
<dbReference type="CDD" id="cd02510">
    <property type="entry name" value="pp-GalNAc-T"/>
    <property type="match status" value="1"/>
</dbReference>
<sequence length="554" mass="63374">MFSKMRRNIKILFLIAVAWFFALFYFMQTESTQSKIHDEENIALRLIKQHADVEDTESSPASPEDNYGTGSTGKTYFDEGGYVSGDKRDKDPYIRNRFNQAASDILPSNRAVPDTRNAMCRLKKYDNDLPETSVIITFHNEARSTLLRTVVSVLNRSPEHLIKEIILVDDFSDNPEDGASLRAIRKVRVIRNSAREGLMRSRVRGADAATAPVLTFLDSHVECNVHWLEPLLQRIKEDPTRVVCPVIDVISMDTFQYIGASADLRGGFDWNLVFKWEYLSHAERSARLSDPTQVIRTPMIAGGLFSMDRQYFNKLGKYDMKMDVWGGENLEISFRVWQCGGSLEIVPCSRVGHVFRKRHPYTFPGGSGAVFARNTRRAAEVWMDDYKELYYRSQPLAKQVDFGDISERVRLREKLHCKPFRWYLKNVYPELQVPTLENSGDGHVIRQGPRCLDTMGHLVDGTLGMYPCHNTGGNQEWRFDNGLIRHHSLCISLSPEDRVTAVLAACDPTDDAQMWRRQGEIIRHAKLNACLDASRPALYLEQCDPDQITQQFSF</sequence>
<dbReference type="Pfam" id="PF00535">
    <property type="entry name" value="Glycos_transf_2"/>
    <property type="match status" value="1"/>
</dbReference>
<dbReference type="KEGG" id="pxu:106127202"/>
<evidence type="ECO:0000256" key="20">
    <source>
        <dbReference type="SAM" id="MobiDB-lite"/>
    </source>
</evidence>
<evidence type="ECO:0000256" key="16">
    <source>
        <dbReference type="ARBA" id="ARBA00023211"/>
    </source>
</evidence>
<keyword evidence="15 19" id="KW-1015">Disulfide bond</keyword>
<evidence type="ECO:0000256" key="8">
    <source>
        <dbReference type="ARBA" id="ARBA00022692"/>
    </source>
</evidence>
<dbReference type="SMART" id="SM00458">
    <property type="entry name" value="RICIN"/>
    <property type="match status" value="1"/>
</dbReference>
<reference evidence="22" key="1">
    <citation type="submission" date="2025-08" db="UniProtKB">
        <authorList>
            <consortium name="RefSeq"/>
        </authorList>
    </citation>
    <scope>IDENTIFICATION</scope>
</reference>
<name>A0AAJ6ZX41_PAPXU</name>
<feature type="region of interest" description="Disordered" evidence="20">
    <location>
        <begin position="53"/>
        <end position="91"/>
    </location>
</feature>
<evidence type="ECO:0000256" key="6">
    <source>
        <dbReference type="ARBA" id="ARBA00022676"/>
    </source>
</evidence>
<evidence type="ECO:0000256" key="11">
    <source>
        <dbReference type="ARBA" id="ARBA00022968"/>
    </source>
</evidence>
<keyword evidence="12" id="KW-1133">Transmembrane helix</keyword>
<comment type="pathway">
    <text evidence="3 19">Protein modification; protein glycosylation.</text>
</comment>
<gene>
    <name evidence="22" type="primary">LOC106127202</name>
</gene>
<dbReference type="InterPro" id="IPR035992">
    <property type="entry name" value="Ricin_B-like_lectins"/>
</dbReference>
<evidence type="ECO:0000256" key="2">
    <source>
        <dbReference type="ARBA" id="ARBA00004323"/>
    </source>
</evidence>
<comment type="catalytic activity">
    <reaction evidence="18">
        <text>L-seryl-[protein] + UDP-N-acetyl-alpha-D-galactosamine = a 3-O-[N-acetyl-alpha-D-galactosaminyl]-L-seryl-[protein] + UDP + H(+)</text>
        <dbReference type="Rhea" id="RHEA:23956"/>
        <dbReference type="Rhea" id="RHEA-COMP:9863"/>
        <dbReference type="Rhea" id="RHEA-COMP:12788"/>
        <dbReference type="ChEBI" id="CHEBI:15378"/>
        <dbReference type="ChEBI" id="CHEBI:29999"/>
        <dbReference type="ChEBI" id="CHEBI:53604"/>
        <dbReference type="ChEBI" id="CHEBI:58223"/>
        <dbReference type="ChEBI" id="CHEBI:67138"/>
        <dbReference type="EC" id="2.4.1.41"/>
    </reaction>
</comment>
<keyword evidence="14" id="KW-0472">Membrane</keyword>
<evidence type="ECO:0000256" key="17">
    <source>
        <dbReference type="ARBA" id="ARBA00050905"/>
    </source>
</evidence>
<evidence type="ECO:0000256" key="14">
    <source>
        <dbReference type="ARBA" id="ARBA00023136"/>
    </source>
</evidence>
<dbReference type="GO" id="GO:0046872">
    <property type="term" value="F:metal ion binding"/>
    <property type="evidence" value="ECO:0007669"/>
    <property type="project" value="UniProtKB-KW"/>
</dbReference>
<dbReference type="GO" id="GO:0000139">
    <property type="term" value="C:Golgi membrane"/>
    <property type="evidence" value="ECO:0007669"/>
    <property type="project" value="UniProtKB-SubCell"/>
</dbReference>
<evidence type="ECO:0000256" key="13">
    <source>
        <dbReference type="ARBA" id="ARBA00023034"/>
    </source>
</evidence>
<evidence type="ECO:0000259" key="21">
    <source>
        <dbReference type="SMART" id="SM00458"/>
    </source>
</evidence>
<dbReference type="Proteomes" id="UP000694872">
    <property type="component" value="Unplaced"/>
</dbReference>
<dbReference type="Pfam" id="PF00652">
    <property type="entry name" value="Ricin_B_lectin"/>
    <property type="match status" value="1"/>
</dbReference>
<dbReference type="CDD" id="cd23434">
    <property type="entry name" value="beta-trefoil_Ricin_GALNT2"/>
    <property type="match status" value="1"/>
</dbReference>
<dbReference type="InterPro" id="IPR000772">
    <property type="entry name" value="Ricin_B_lectin"/>
</dbReference>
<proteinExistence type="inferred from homology"/>
<evidence type="ECO:0000256" key="1">
    <source>
        <dbReference type="ARBA" id="ARBA00001936"/>
    </source>
</evidence>
<keyword evidence="13 19" id="KW-0333">Golgi apparatus</keyword>
<evidence type="ECO:0000256" key="12">
    <source>
        <dbReference type="ARBA" id="ARBA00022989"/>
    </source>
</evidence>
<evidence type="ECO:0000256" key="15">
    <source>
        <dbReference type="ARBA" id="ARBA00023157"/>
    </source>
</evidence>
<evidence type="ECO:0000256" key="9">
    <source>
        <dbReference type="ARBA" id="ARBA00022723"/>
    </source>
</evidence>
<comment type="similarity">
    <text evidence="4 19">Belongs to the glycosyltransferase 2 family. GalNAc-T subfamily.</text>
</comment>
<evidence type="ECO:0000256" key="10">
    <source>
        <dbReference type="ARBA" id="ARBA00022734"/>
    </source>
</evidence>
<dbReference type="Gene3D" id="2.80.10.50">
    <property type="match status" value="1"/>
</dbReference>
<comment type="cofactor">
    <cofactor evidence="1 19">
        <name>Mn(2+)</name>
        <dbReference type="ChEBI" id="CHEBI:29035"/>
    </cofactor>
</comment>
<evidence type="ECO:0000256" key="3">
    <source>
        <dbReference type="ARBA" id="ARBA00004922"/>
    </source>
</evidence>
<dbReference type="Gene3D" id="3.90.550.10">
    <property type="entry name" value="Spore Coat Polysaccharide Biosynthesis Protein SpsA, Chain A"/>
    <property type="match status" value="1"/>
</dbReference>
<dbReference type="InterPro" id="IPR001173">
    <property type="entry name" value="Glyco_trans_2-like"/>
</dbReference>
<evidence type="ECO:0000313" key="22">
    <source>
        <dbReference type="RefSeq" id="XP_013180721.1"/>
    </source>
</evidence>
<keyword evidence="11" id="KW-0735">Signal-anchor</keyword>
<evidence type="ECO:0000256" key="7">
    <source>
        <dbReference type="ARBA" id="ARBA00022679"/>
    </source>
</evidence>
<dbReference type="RefSeq" id="XP_013180721.1">
    <property type="nucleotide sequence ID" value="XM_013325267.1"/>
</dbReference>
<dbReference type="PROSITE" id="PS50231">
    <property type="entry name" value="RICIN_B_LECTIN"/>
    <property type="match status" value="1"/>
</dbReference>
<dbReference type="AlphaFoldDB" id="A0AAJ6ZX41"/>
<accession>A0AAJ6ZX41</accession>